<evidence type="ECO:0000256" key="1">
    <source>
        <dbReference type="SAM" id="MobiDB-lite"/>
    </source>
</evidence>
<protein>
    <submittedName>
        <fullName evidence="2">Uncharacterized protein</fullName>
    </submittedName>
</protein>
<organism evidence="2 3">
    <name type="scientific">Labilithrix luteola</name>
    <dbReference type="NCBI Taxonomy" id="1391654"/>
    <lineage>
        <taxon>Bacteria</taxon>
        <taxon>Pseudomonadati</taxon>
        <taxon>Myxococcota</taxon>
        <taxon>Polyangia</taxon>
        <taxon>Polyangiales</taxon>
        <taxon>Labilitrichaceae</taxon>
        <taxon>Labilithrix</taxon>
    </lineage>
</organism>
<keyword evidence="3" id="KW-1185">Reference proteome</keyword>
<dbReference type="STRING" id="1391654.AKJ09_07453"/>
<dbReference type="EMBL" id="CP012333">
    <property type="protein sequence ID" value="AKV00790.1"/>
    <property type="molecule type" value="Genomic_DNA"/>
</dbReference>
<dbReference type="KEGG" id="llu:AKJ09_07453"/>
<proteinExistence type="predicted"/>
<sequence length="45" mass="5185">MKDETLDGRDLLRPSLDAGDRSPSVCDRSLPGHFRRNVIDFAWRL</sequence>
<evidence type="ECO:0000313" key="3">
    <source>
        <dbReference type="Proteomes" id="UP000064967"/>
    </source>
</evidence>
<reference evidence="2 3" key="1">
    <citation type="submission" date="2015-08" db="EMBL/GenBank/DDBJ databases">
        <authorList>
            <person name="Babu N.S."/>
            <person name="Beckwith C.J."/>
            <person name="Beseler K.G."/>
            <person name="Brison A."/>
            <person name="Carone J.V."/>
            <person name="Caskin T.P."/>
            <person name="Diamond M."/>
            <person name="Durham M.E."/>
            <person name="Foxe J.M."/>
            <person name="Go M."/>
            <person name="Henderson B.A."/>
            <person name="Jones I.B."/>
            <person name="McGettigan J.A."/>
            <person name="Micheletti S.J."/>
            <person name="Nasrallah M.E."/>
            <person name="Ortiz D."/>
            <person name="Piller C.R."/>
            <person name="Privatt S.R."/>
            <person name="Schneider S.L."/>
            <person name="Sharp S."/>
            <person name="Smith T.C."/>
            <person name="Stanton J.D."/>
            <person name="Ullery H.E."/>
            <person name="Wilson R.J."/>
            <person name="Serrano M.G."/>
            <person name="Buck G."/>
            <person name="Lee V."/>
            <person name="Wang Y."/>
            <person name="Carvalho R."/>
            <person name="Voegtly L."/>
            <person name="Shi R."/>
            <person name="Duckworth R."/>
            <person name="Johnson A."/>
            <person name="Loviza R."/>
            <person name="Walstead R."/>
            <person name="Shah Z."/>
            <person name="Kiflezghi M."/>
            <person name="Wade K."/>
            <person name="Ball S.L."/>
            <person name="Bradley K.W."/>
            <person name="Asai D.J."/>
            <person name="Bowman C.A."/>
            <person name="Russell D.A."/>
            <person name="Pope W.H."/>
            <person name="Jacobs-Sera D."/>
            <person name="Hendrix R.W."/>
            <person name="Hatfull G.F."/>
        </authorList>
    </citation>
    <scope>NUCLEOTIDE SEQUENCE [LARGE SCALE GENOMIC DNA]</scope>
    <source>
        <strain evidence="2 3">DSM 27648</strain>
    </source>
</reference>
<feature type="region of interest" description="Disordered" evidence="1">
    <location>
        <begin position="1"/>
        <end position="24"/>
    </location>
</feature>
<feature type="compositionally biased region" description="Basic and acidic residues" evidence="1">
    <location>
        <begin position="1"/>
        <end position="12"/>
    </location>
</feature>
<dbReference type="Proteomes" id="UP000064967">
    <property type="component" value="Chromosome"/>
</dbReference>
<dbReference type="AlphaFoldDB" id="A0A0K1Q5W8"/>
<evidence type="ECO:0000313" key="2">
    <source>
        <dbReference type="EMBL" id="AKV00790.1"/>
    </source>
</evidence>
<gene>
    <name evidence="2" type="ORF">AKJ09_07453</name>
</gene>
<accession>A0A0K1Q5W8</accession>
<name>A0A0K1Q5W8_9BACT</name>